<keyword evidence="2" id="KW-0805">Transcription regulation</keyword>
<dbReference type="PANTHER" id="PTHR30146:SF95">
    <property type="entry name" value="RIBOSE OPERON REPRESSOR"/>
    <property type="match status" value="1"/>
</dbReference>
<dbReference type="PANTHER" id="PTHR30146">
    <property type="entry name" value="LACI-RELATED TRANSCRIPTIONAL REPRESSOR"/>
    <property type="match status" value="1"/>
</dbReference>
<dbReference type="Pfam" id="PF13377">
    <property type="entry name" value="Peripla_BP_3"/>
    <property type="match status" value="1"/>
</dbReference>
<dbReference type="Pfam" id="PF00356">
    <property type="entry name" value="LacI"/>
    <property type="match status" value="1"/>
</dbReference>
<keyword evidence="1" id="KW-0678">Repressor</keyword>
<dbReference type="GO" id="GO:0000976">
    <property type="term" value="F:transcription cis-regulatory region binding"/>
    <property type="evidence" value="ECO:0007669"/>
    <property type="project" value="TreeGrafter"/>
</dbReference>
<dbReference type="Proteomes" id="UP000255529">
    <property type="component" value="Unassembled WGS sequence"/>
</dbReference>
<evidence type="ECO:0000313" key="6">
    <source>
        <dbReference type="EMBL" id="SUI83189.1"/>
    </source>
</evidence>
<dbReference type="SUPFAM" id="SSF47413">
    <property type="entry name" value="lambda repressor-like DNA-binding domains"/>
    <property type="match status" value="1"/>
</dbReference>
<name>A0A2X2GQM1_9GAMM</name>
<sequence length="350" mass="38244">MDMKMAVDKAMISAKDVAELAGVSRSAVSRTYTSGASVSAATREKVMRAAEELGYHVNHLARGLVRNRSGIVCLIVSELATPYRASLVRLLTQHLQDAGKIAMLINTDRSDDSVSQALQQAINFRADASFVLSGMPDSAIARLCHRHGQRLVLINRDDTLPGSLSIRLDNEEAAGRVVMAFARAGCQRIAFANSLAGTPSLMARERGFLQAAEAAGLPVSVERFGTTSYESGQILAHRLLTRRERPDAVFCVTDLLACGFMDEARHRFGLRIPEDLCVAGYDDIPQAAWSSYHLTTFTQPVAIFAQDSVAWLVAEEKKEESMMPALGQEMPGETRLYHADFVWRGTIRGA</sequence>
<dbReference type="Gene3D" id="3.40.50.2300">
    <property type="match status" value="2"/>
</dbReference>
<dbReference type="EMBL" id="UGYN01000002">
    <property type="protein sequence ID" value="SUI83189.1"/>
    <property type="molecule type" value="Genomic_DNA"/>
</dbReference>
<evidence type="ECO:0000256" key="3">
    <source>
        <dbReference type="ARBA" id="ARBA00023125"/>
    </source>
</evidence>
<evidence type="ECO:0000256" key="1">
    <source>
        <dbReference type="ARBA" id="ARBA00022491"/>
    </source>
</evidence>
<dbReference type="CDD" id="cd06278">
    <property type="entry name" value="PBP1_LacI-like"/>
    <property type="match status" value="1"/>
</dbReference>
<evidence type="ECO:0000256" key="4">
    <source>
        <dbReference type="ARBA" id="ARBA00023163"/>
    </source>
</evidence>
<protein>
    <submittedName>
        <fullName evidence="6">HTH-type transcriptional repressor CytR</fullName>
    </submittedName>
</protein>
<evidence type="ECO:0000256" key="2">
    <source>
        <dbReference type="ARBA" id="ARBA00023015"/>
    </source>
</evidence>
<dbReference type="SUPFAM" id="SSF53822">
    <property type="entry name" value="Periplasmic binding protein-like I"/>
    <property type="match status" value="1"/>
</dbReference>
<accession>A0A2X2GQM1</accession>
<dbReference type="GO" id="GO:0003700">
    <property type="term" value="F:DNA-binding transcription factor activity"/>
    <property type="evidence" value="ECO:0007669"/>
    <property type="project" value="TreeGrafter"/>
</dbReference>
<organism evidence="6 7">
    <name type="scientific">Serratia quinivorans</name>
    <dbReference type="NCBI Taxonomy" id="137545"/>
    <lineage>
        <taxon>Bacteria</taxon>
        <taxon>Pseudomonadati</taxon>
        <taxon>Pseudomonadota</taxon>
        <taxon>Gammaproteobacteria</taxon>
        <taxon>Enterobacterales</taxon>
        <taxon>Yersiniaceae</taxon>
        <taxon>Serratia</taxon>
    </lineage>
</organism>
<reference evidence="6 7" key="1">
    <citation type="submission" date="2018-06" db="EMBL/GenBank/DDBJ databases">
        <authorList>
            <consortium name="Pathogen Informatics"/>
            <person name="Doyle S."/>
        </authorList>
    </citation>
    <scope>NUCLEOTIDE SEQUENCE [LARGE SCALE GENOMIC DNA]</scope>
    <source>
        <strain evidence="6 7">NCTC11544</strain>
    </source>
</reference>
<keyword evidence="3" id="KW-0238">DNA-binding</keyword>
<evidence type="ECO:0000313" key="7">
    <source>
        <dbReference type="Proteomes" id="UP000255529"/>
    </source>
</evidence>
<dbReference type="SMART" id="SM00354">
    <property type="entry name" value="HTH_LACI"/>
    <property type="match status" value="1"/>
</dbReference>
<dbReference type="PROSITE" id="PS50932">
    <property type="entry name" value="HTH_LACI_2"/>
    <property type="match status" value="1"/>
</dbReference>
<dbReference type="InterPro" id="IPR000843">
    <property type="entry name" value="HTH_LacI"/>
</dbReference>
<evidence type="ECO:0000259" key="5">
    <source>
        <dbReference type="PROSITE" id="PS50932"/>
    </source>
</evidence>
<dbReference type="InterPro" id="IPR046335">
    <property type="entry name" value="LacI/GalR-like_sensor"/>
</dbReference>
<dbReference type="InterPro" id="IPR028082">
    <property type="entry name" value="Peripla_BP_I"/>
</dbReference>
<feature type="domain" description="HTH lacI-type" evidence="5">
    <location>
        <begin position="12"/>
        <end position="66"/>
    </location>
</feature>
<dbReference type="InterPro" id="IPR010982">
    <property type="entry name" value="Lambda_DNA-bd_dom_sf"/>
</dbReference>
<dbReference type="CDD" id="cd01392">
    <property type="entry name" value="HTH_LacI"/>
    <property type="match status" value="1"/>
</dbReference>
<dbReference type="Gene3D" id="1.10.260.40">
    <property type="entry name" value="lambda repressor-like DNA-binding domains"/>
    <property type="match status" value="1"/>
</dbReference>
<gene>
    <name evidence="6" type="primary">cytR_4</name>
    <name evidence="6" type="ORF">NCTC11544_04460</name>
</gene>
<keyword evidence="4" id="KW-0804">Transcription</keyword>
<proteinExistence type="predicted"/>
<dbReference type="AlphaFoldDB" id="A0A2X2GQM1"/>